<evidence type="ECO:0000313" key="1">
    <source>
        <dbReference type="EMBL" id="CAG8716190.1"/>
    </source>
</evidence>
<comment type="caution">
    <text evidence="1">The sequence shown here is derived from an EMBL/GenBank/DDBJ whole genome shotgun (WGS) entry which is preliminary data.</text>
</comment>
<dbReference type="Proteomes" id="UP000789702">
    <property type="component" value="Unassembled WGS sequence"/>
</dbReference>
<accession>A0ACA9PMP8</accession>
<sequence>MDDNNIIRFKDLLDDINKRDYSYIYSGLYQIIDTKLIKPDHFSDFSESKYYFYLLQIIKISEKKSSRFTFEEREEIDKLVEKYEENNEIRHRRKADNDLRNIYLNLPRISEIIKNKERELFEKVNKRWSQIIEESKYQELEIPKSLRNDIPYKTLDRETFLKLANY</sequence>
<protein>
    <submittedName>
        <fullName evidence="1">3705_t:CDS:1</fullName>
    </submittedName>
</protein>
<keyword evidence="2" id="KW-1185">Reference proteome</keyword>
<name>A0ACA9PMP8_9GLOM</name>
<reference evidence="1" key="1">
    <citation type="submission" date="2021-06" db="EMBL/GenBank/DDBJ databases">
        <authorList>
            <person name="Kallberg Y."/>
            <person name="Tangrot J."/>
            <person name="Rosling A."/>
        </authorList>
    </citation>
    <scope>NUCLEOTIDE SEQUENCE</scope>
    <source>
        <strain evidence="1">IL203A</strain>
    </source>
</reference>
<proteinExistence type="predicted"/>
<gene>
    <name evidence="1" type="ORF">DHETER_LOCUS12551</name>
</gene>
<dbReference type="EMBL" id="CAJVPU010031182">
    <property type="protein sequence ID" value="CAG8716190.1"/>
    <property type="molecule type" value="Genomic_DNA"/>
</dbReference>
<evidence type="ECO:0000313" key="2">
    <source>
        <dbReference type="Proteomes" id="UP000789702"/>
    </source>
</evidence>
<organism evidence="1 2">
    <name type="scientific">Dentiscutata heterogama</name>
    <dbReference type="NCBI Taxonomy" id="1316150"/>
    <lineage>
        <taxon>Eukaryota</taxon>
        <taxon>Fungi</taxon>
        <taxon>Fungi incertae sedis</taxon>
        <taxon>Mucoromycota</taxon>
        <taxon>Glomeromycotina</taxon>
        <taxon>Glomeromycetes</taxon>
        <taxon>Diversisporales</taxon>
        <taxon>Gigasporaceae</taxon>
        <taxon>Dentiscutata</taxon>
    </lineage>
</organism>